<comment type="caution">
    <text evidence="1">The sequence shown here is derived from an EMBL/GenBank/DDBJ whole genome shotgun (WGS) entry which is preliminary data.</text>
</comment>
<evidence type="ECO:0000313" key="2">
    <source>
        <dbReference type="Proteomes" id="UP000179266"/>
    </source>
</evidence>
<dbReference type="EMBL" id="MGDD01000234">
    <property type="protein sequence ID" value="OGL44220.1"/>
    <property type="molecule type" value="Genomic_DNA"/>
</dbReference>
<protein>
    <submittedName>
        <fullName evidence="1">Uncharacterized protein</fullName>
    </submittedName>
</protein>
<dbReference type="Proteomes" id="UP000179266">
    <property type="component" value="Unassembled WGS sequence"/>
</dbReference>
<organism evidence="1 2">
    <name type="scientific">Candidatus Schekmanbacteria bacterium RBG_13_48_7</name>
    <dbReference type="NCBI Taxonomy" id="1817878"/>
    <lineage>
        <taxon>Bacteria</taxon>
        <taxon>Candidatus Schekmaniibacteriota</taxon>
    </lineage>
</organism>
<sequence>MKKFGVLGNMYDRTHSGFLFSPDTVSPQLQRGILLLRQVPSIFSLNQDGQDEWMNRIYLPI</sequence>
<reference evidence="1 2" key="1">
    <citation type="journal article" date="2016" name="Nat. Commun.">
        <title>Thousands of microbial genomes shed light on interconnected biogeochemical processes in an aquifer system.</title>
        <authorList>
            <person name="Anantharaman K."/>
            <person name="Brown C.T."/>
            <person name="Hug L.A."/>
            <person name="Sharon I."/>
            <person name="Castelle C.J."/>
            <person name="Probst A.J."/>
            <person name="Thomas B.C."/>
            <person name="Singh A."/>
            <person name="Wilkins M.J."/>
            <person name="Karaoz U."/>
            <person name="Brodie E.L."/>
            <person name="Williams K.H."/>
            <person name="Hubbard S.S."/>
            <person name="Banfield J.F."/>
        </authorList>
    </citation>
    <scope>NUCLEOTIDE SEQUENCE [LARGE SCALE GENOMIC DNA]</scope>
</reference>
<gene>
    <name evidence="1" type="ORF">A2161_03175</name>
</gene>
<evidence type="ECO:0000313" key="1">
    <source>
        <dbReference type="EMBL" id="OGL44220.1"/>
    </source>
</evidence>
<accession>A0A1F7RS97</accession>
<proteinExistence type="predicted"/>
<name>A0A1F7RS97_9BACT</name>
<dbReference type="AlphaFoldDB" id="A0A1F7RS97"/>